<feature type="region of interest" description="Disordered" evidence="2">
    <location>
        <begin position="1"/>
        <end position="38"/>
    </location>
</feature>
<dbReference type="EMBL" id="QMKO01002362">
    <property type="protein sequence ID" value="RTG83758.1"/>
    <property type="molecule type" value="Genomic_DNA"/>
</dbReference>
<gene>
    <name evidence="3" type="ORF">DC041_0002954</name>
    <name evidence="4" type="ORF">DC041_0009542</name>
</gene>
<organism evidence="4 5">
    <name type="scientific">Schistosoma bovis</name>
    <name type="common">Blood fluke</name>
    <dbReference type="NCBI Taxonomy" id="6184"/>
    <lineage>
        <taxon>Eukaryota</taxon>
        <taxon>Metazoa</taxon>
        <taxon>Spiralia</taxon>
        <taxon>Lophotrochozoa</taxon>
        <taxon>Platyhelminthes</taxon>
        <taxon>Trematoda</taxon>
        <taxon>Digenea</taxon>
        <taxon>Strigeidida</taxon>
        <taxon>Schistosomatoidea</taxon>
        <taxon>Schistosomatidae</taxon>
        <taxon>Schistosoma</taxon>
    </lineage>
</organism>
<protein>
    <submittedName>
        <fullName evidence="4">Histone H3</fullName>
    </submittedName>
</protein>
<comment type="similarity">
    <text evidence="1">Belongs to the histone H3 family.</text>
</comment>
<comment type="caution">
    <text evidence="4">The sequence shown here is derived from an EMBL/GenBank/DDBJ whole genome shotgun (WGS) entry which is preliminary data.</text>
</comment>
<evidence type="ECO:0000313" key="3">
    <source>
        <dbReference type="EMBL" id="RTG83758.1"/>
    </source>
</evidence>
<dbReference type="Proteomes" id="UP000290809">
    <property type="component" value="Unassembled WGS sequence"/>
</dbReference>
<sequence length="59" mass="6338">MARSKKTASNSTRGKASRKQLATEAALQSTQATGGVKKLHRYRSGTVALRAINHNNNIS</sequence>
<evidence type="ECO:0000313" key="5">
    <source>
        <dbReference type="Proteomes" id="UP000290809"/>
    </source>
</evidence>
<dbReference type="PRINTS" id="PR00622">
    <property type="entry name" value="HISTONEH3"/>
</dbReference>
<evidence type="ECO:0000313" key="4">
    <source>
        <dbReference type="EMBL" id="RTG90869.1"/>
    </source>
</evidence>
<dbReference type="STRING" id="6184.A0A430QT68"/>
<evidence type="ECO:0000256" key="1">
    <source>
        <dbReference type="ARBA" id="ARBA00010343"/>
    </source>
</evidence>
<name>A0A430QT68_SCHBO</name>
<keyword evidence="5" id="KW-1185">Reference proteome</keyword>
<accession>A0A430QT68</accession>
<reference evidence="4 5" key="1">
    <citation type="journal article" date="2019" name="PLoS Pathog.">
        <title>Genome sequence of the bovine parasite Schistosoma bovis Tanzania.</title>
        <authorList>
            <person name="Oey H."/>
            <person name="Zakrzewski M."/>
            <person name="Gobert G."/>
            <person name="Gravermann K."/>
            <person name="Stoye J."/>
            <person name="Jones M."/>
            <person name="Mcmanus D."/>
            <person name="Krause L."/>
        </authorList>
    </citation>
    <scope>NUCLEOTIDE SEQUENCE [LARGE SCALE GENOMIC DNA]</scope>
    <source>
        <strain evidence="4 5">TAN1997</strain>
    </source>
</reference>
<dbReference type="GO" id="GO:0003677">
    <property type="term" value="F:DNA binding"/>
    <property type="evidence" value="ECO:0007669"/>
    <property type="project" value="InterPro"/>
</dbReference>
<dbReference type="SUPFAM" id="SSF47113">
    <property type="entry name" value="Histone-fold"/>
    <property type="match status" value="1"/>
</dbReference>
<dbReference type="PANTHER" id="PTHR11426">
    <property type="entry name" value="HISTONE H3"/>
    <property type="match status" value="1"/>
</dbReference>
<proteinExistence type="inferred from homology"/>
<dbReference type="InterPro" id="IPR009072">
    <property type="entry name" value="Histone-fold"/>
</dbReference>
<dbReference type="EMBL" id="QMKO01001080">
    <property type="protein sequence ID" value="RTG90869.1"/>
    <property type="molecule type" value="Genomic_DNA"/>
</dbReference>
<dbReference type="AlphaFoldDB" id="A0A430QT68"/>
<dbReference type="GO" id="GO:0046982">
    <property type="term" value="F:protein heterodimerization activity"/>
    <property type="evidence" value="ECO:0007669"/>
    <property type="project" value="InterPro"/>
</dbReference>
<dbReference type="GO" id="GO:0030527">
    <property type="term" value="F:structural constituent of chromatin"/>
    <property type="evidence" value="ECO:0007669"/>
    <property type="project" value="InterPro"/>
</dbReference>
<dbReference type="Gene3D" id="1.10.20.10">
    <property type="entry name" value="Histone, subunit A"/>
    <property type="match status" value="1"/>
</dbReference>
<evidence type="ECO:0000256" key="2">
    <source>
        <dbReference type="SAM" id="MobiDB-lite"/>
    </source>
</evidence>
<dbReference type="GO" id="GO:0000786">
    <property type="term" value="C:nucleosome"/>
    <property type="evidence" value="ECO:0007669"/>
    <property type="project" value="InterPro"/>
</dbReference>
<dbReference type="InterPro" id="IPR000164">
    <property type="entry name" value="Histone_H3/CENP-A"/>
</dbReference>